<dbReference type="SUPFAM" id="SSF55729">
    <property type="entry name" value="Acyl-CoA N-acyltransferases (Nat)"/>
    <property type="match status" value="1"/>
</dbReference>
<accession>E6TXC4</accession>
<dbReference type="RefSeq" id="WP_013490645.1">
    <property type="nucleotide sequence ID" value="NC_014829.1"/>
</dbReference>
<dbReference type="InterPro" id="IPR016181">
    <property type="entry name" value="Acyl_CoA_acyltransferase"/>
</dbReference>
<dbReference type="AlphaFoldDB" id="E6TXC4"/>
<dbReference type="eggNOG" id="COG1246">
    <property type="taxonomic scope" value="Bacteria"/>
</dbReference>
<evidence type="ECO:0000313" key="1">
    <source>
        <dbReference type="EMBL" id="ADU32319.1"/>
    </source>
</evidence>
<evidence type="ECO:0008006" key="3">
    <source>
        <dbReference type="Google" id="ProtNLM"/>
    </source>
</evidence>
<dbReference type="STRING" id="649639.Bcell_4089"/>
<dbReference type="KEGG" id="bco:Bcell_4089"/>
<dbReference type="Gene3D" id="3.40.630.30">
    <property type="match status" value="1"/>
</dbReference>
<gene>
    <name evidence="1" type="ordered locus">Bcell_4089</name>
</gene>
<sequence length="150" mass="16732">MSYIVRKASEEDALQVQHFIAKVGVAKQPATTDWSSYLVAEDEQGQFVAVVRIQEVTKTIGLIRTLVVDSEKITSIFILEFLEATLHYAENAGIKDIYLLAANEAGFLKQLGFTKTLVNELPKELVVMSDVQAHQEKQLPILKKTEAVNN</sequence>
<dbReference type="HOGENOM" id="CLU_145858_0_0_9"/>
<proteinExistence type="predicted"/>
<name>E6TXC4_EVAC2</name>
<protein>
    <recommendedName>
        <fullName evidence="3">N-acetyltransferase domain-containing protein</fullName>
    </recommendedName>
</protein>
<evidence type="ECO:0000313" key="2">
    <source>
        <dbReference type="Proteomes" id="UP000001401"/>
    </source>
</evidence>
<keyword evidence="2" id="KW-1185">Reference proteome</keyword>
<organism evidence="1 2">
    <name type="scientific">Evansella cellulosilytica (strain ATCC 21833 / DSM 2522 / FERM P-1141 / JCM 9156 / N-4)</name>
    <name type="common">Bacillus cellulosilyticus</name>
    <dbReference type="NCBI Taxonomy" id="649639"/>
    <lineage>
        <taxon>Bacteria</taxon>
        <taxon>Bacillati</taxon>
        <taxon>Bacillota</taxon>
        <taxon>Bacilli</taxon>
        <taxon>Bacillales</taxon>
        <taxon>Bacillaceae</taxon>
        <taxon>Evansella</taxon>
    </lineage>
</organism>
<reference evidence="1" key="1">
    <citation type="submission" date="2010-12" db="EMBL/GenBank/DDBJ databases">
        <title>Complete sequence of Bacillus cellulosilyticus DSM 2522.</title>
        <authorList>
            <consortium name="US DOE Joint Genome Institute"/>
            <person name="Lucas S."/>
            <person name="Copeland A."/>
            <person name="Lapidus A."/>
            <person name="Cheng J.-F."/>
            <person name="Bruce D."/>
            <person name="Goodwin L."/>
            <person name="Pitluck S."/>
            <person name="Chertkov O."/>
            <person name="Detter J.C."/>
            <person name="Han C."/>
            <person name="Tapia R."/>
            <person name="Land M."/>
            <person name="Hauser L."/>
            <person name="Jeffries C."/>
            <person name="Kyrpides N."/>
            <person name="Ivanova N."/>
            <person name="Mikhailova N."/>
            <person name="Brumm P."/>
            <person name="Mead D."/>
            <person name="Woyke T."/>
        </authorList>
    </citation>
    <scope>NUCLEOTIDE SEQUENCE [LARGE SCALE GENOMIC DNA]</scope>
    <source>
        <strain evidence="1">DSM 2522</strain>
    </source>
</reference>
<dbReference type="Proteomes" id="UP000001401">
    <property type="component" value="Chromosome"/>
</dbReference>
<dbReference type="EMBL" id="CP002394">
    <property type="protein sequence ID" value="ADU32319.1"/>
    <property type="molecule type" value="Genomic_DNA"/>
</dbReference>
<dbReference type="OrthoDB" id="2678531at2"/>